<accession>A0ACA9UFU2</accession>
<evidence type="ECO:0000313" key="1">
    <source>
        <dbReference type="EMBL" id="CAG9951559.1"/>
    </source>
</evidence>
<gene>
    <name evidence="1" type="ORF">CRV2_00016398</name>
</gene>
<sequence length="209" mass="24203">MNSTDMKVVYLAPFVALAAAACVRKPDVGVWDVKTGEIFVDALYALKLRDYDEIERLNPGIDVNRIKPSQYTIPAPPPDAFTTALSTERDGQREDGENSLQFCRKDGVYFTLEDKQVEYAKDFCHQYRKHRMREESDSITSLYEGDNDEVYQYSVFWIKGCALRQQQDFTGCFDLMYDNFKVCNNGGKGGTRRKGCLWFEYRPNWMEDI</sequence>
<name>A0ACA9UFU2_BIOOC</name>
<comment type="caution">
    <text evidence="1">The sequence shown here is derived from an EMBL/GenBank/DDBJ whole genome shotgun (WGS) entry which is preliminary data.</text>
</comment>
<dbReference type="EMBL" id="CADEHS020000345">
    <property type="protein sequence ID" value="CAG9951559.1"/>
    <property type="molecule type" value="Genomic_DNA"/>
</dbReference>
<reference evidence="1" key="2">
    <citation type="submission" date="2021-10" db="EMBL/GenBank/DDBJ databases">
        <authorList>
            <person name="Piombo E."/>
        </authorList>
    </citation>
    <scope>NUCLEOTIDE SEQUENCE</scope>
</reference>
<proteinExistence type="predicted"/>
<keyword evidence="2" id="KW-1185">Reference proteome</keyword>
<protein>
    <submittedName>
        <fullName evidence="1">Uncharacterized protein</fullName>
    </submittedName>
</protein>
<evidence type="ECO:0000313" key="2">
    <source>
        <dbReference type="Proteomes" id="UP000836387"/>
    </source>
</evidence>
<dbReference type="Proteomes" id="UP000836387">
    <property type="component" value="Unassembled WGS sequence"/>
</dbReference>
<reference evidence="1" key="1">
    <citation type="submission" date="2020-04" db="EMBL/GenBank/DDBJ databases">
        <authorList>
            <person name="Broberg M."/>
        </authorList>
    </citation>
    <scope>NUCLEOTIDE SEQUENCE</scope>
</reference>
<organism evidence="1 2">
    <name type="scientific">Clonostachys rosea f. rosea IK726</name>
    <dbReference type="NCBI Taxonomy" id="1349383"/>
    <lineage>
        <taxon>Eukaryota</taxon>
        <taxon>Fungi</taxon>
        <taxon>Dikarya</taxon>
        <taxon>Ascomycota</taxon>
        <taxon>Pezizomycotina</taxon>
        <taxon>Sordariomycetes</taxon>
        <taxon>Hypocreomycetidae</taxon>
        <taxon>Hypocreales</taxon>
        <taxon>Bionectriaceae</taxon>
        <taxon>Clonostachys</taxon>
    </lineage>
</organism>